<name>A0A7W6H1Z8_9RHOB</name>
<keyword evidence="2" id="KW-1185">Reference proteome</keyword>
<proteinExistence type="predicted"/>
<reference evidence="1 2" key="1">
    <citation type="submission" date="2020-08" db="EMBL/GenBank/DDBJ databases">
        <title>Genomic Encyclopedia of Type Strains, Phase IV (KMG-IV): sequencing the most valuable type-strain genomes for metagenomic binning, comparative biology and taxonomic classification.</title>
        <authorList>
            <person name="Goeker M."/>
        </authorList>
    </citation>
    <scope>NUCLEOTIDE SEQUENCE [LARGE SCALE GENOMIC DNA]</scope>
    <source>
        <strain evidence="1 2">DSM 102234</strain>
    </source>
</reference>
<gene>
    <name evidence="1" type="ORF">GGR95_003731</name>
</gene>
<comment type="caution">
    <text evidence="1">The sequence shown here is derived from an EMBL/GenBank/DDBJ whole genome shotgun (WGS) entry which is preliminary data.</text>
</comment>
<accession>A0A7W6H1Z8</accession>
<evidence type="ECO:0000313" key="2">
    <source>
        <dbReference type="Proteomes" id="UP000530268"/>
    </source>
</evidence>
<protein>
    <submittedName>
        <fullName evidence="1">Uncharacterized protein</fullName>
    </submittedName>
</protein>
<sequence>MILQSGKFTYANGESCLSGFRSLVAQGSGALECGKCSL</sequence>
<dbReference type="Proteomes" id="UP000530268">
    <property type="component" value="Unassembled WGS sequence"/>
</dbReference>
<evidence type="ECO:0000313" key="1">
    <source>
        <dbReference type="EMBL" id="MBB3996065.1"/>
    </source>
</evidence>
<dbReference type="EMBL" id="JACIEI010000026">
    <property type="protein sequence ID" value="MBB3996065.1"/>
    <property type="molecule type" value="Genomic_DNA"/>
</dbReference>
<organism evidence="1 2">
    <name type="scientific">Sulfitobacter undariae</name>
    <dbReference type="NCBI Taxonomy" id="1563671"/>
    <lineage>
        <taxon>Bacteria</taxon>
        <taxon>Pseudomonadati</taxon>
        <taxon>Pseudomonadota</taxon>
        <taxon>Alphaproteobacteria</taxon>
        <taxon>Rhodobacterales</taxon>
        <taxon>Roseobacteraceae</taxon>
        <taxon>Sulfitobacter</taxon>
    </lineage>
</organism>
<dbReference type="AlphaFoldDB" id="A0A7W6H1Z8"/>